<evidence type="ECO:0000259" key="6">
    <source>
        <dbReference type="Pfam" id="PF01266"/>
    </source>
</evidence>
<keyword evidence="4" id="KW-0274">FAD</keyword>
<dbReference type="InterPro" id="IPR036188">
    <property type="entry name" value="FAD/NAD-bd_sf"/>
</dbReference>
<reference evidence="7 8" key="1">
    <citation type="submission" date="2020-08" db="EMBL/GenBank/DDBJ databases">
        <title>Genomic Encyclopedia of Type Strains, Phase IV (KMG-V): Genome sequencing to study the core and pangenomes of soil and plant-associated prokaryotes.</title>
        <authorList>
            <person name="Whitman W."/>
        </authorList>
    </citation>
    <scope>NUCLEOTIDE SEQUENCE [LARGE SCALE GENOMIC DNA]</scope>
    <source>
        <strain evidence="7 8">SEMIA 492</strain>
    </source>
</reference>
<gene>
    <name evidence="7" type="ORF">GGE60_005889</name>
</gene>
<evidence type="ECO:0000256" key="3">
    <source>
        <dbReference type="ARBA" id="ARBA00022630"/>
    </source>
</evidence>
<evidence type="ECO:0000313" key="7">
    <source>
        <dbReference type="EMBL" id="MBB4571723.1"/>
    </source>
</evidence>
<dbReference type="AlphaFoldDB" id="A0A7W7A0V8"/>
<accession>A0A7W7A0V8</accession>
<dbReference type="GO" id="GO:0004368">
    <property type="term" value="F:glycerol-3-phosphate dehydrogenase (quinone) activity"/>
    <property type="evidence" value="ECO:0007669"/>
    <property type="project" value="InterPro"/>
</dbReference>
<evidence type="ECO:0000313" key="8">
    <source>
        <dbReference type="Proteomes" id="UP000543836"/>
    </source>
</evidence>
<organism evidence="7 8">
    <name type="scientific">Rhizobium leucaenae</name>
    <dbReference type="NCBI Taxonomy" id="29450"/>
    <lineage>
        <taxon>Bacteria</taxon>
        <taxon>Pseudomonadati</taxon>
        <taxon>Pseudomonadota</taxon>
        <taxon>Alphaproteobacteria</taxon>
        <taxon>Hyphomicrobiales</taxon>
        <taxon>Rhizobiaceae</taxon>
        <taxon>Rhizobium/Agrobacterium group</taxon>
        <taxon>Rhizobium</taxon>
    </lineage>
</organism>
<comment type="cofactor">
    <cofactor evidence="1">
        <name>FAD</name>
        <dbReference type="ChEBI" id="CHEBI:57692"/>
    </cofactor>
</comment>
<feature type="domain" description="FAD dependent oxidoreductase" evidence="6">
    <location>
        <begin position="15"/>
        <end position="397"/>
    </location>
</feature>
<dbReference type="Gene3D" id="3.50.50.60">
    <property type="entry name" value="FAD/NAD(P)-binding domain"/>
    <property type="match status" value="1"/>
</dbReference>
<dbReference type="InterPro" id="IPR000447">
    <property type="entry name" value="G3P_DH_FAD-dep"/>
</dbReference>
<dbReference type="InterPro" id="IPR038299">
    <property type="entry name" value="DAO_C_sf"/>
</dbReference>
<keyword evidence="3" id="KW-0285">Flavoprotein</keyword>
<dbReference type="Gene3D" id="3.30.9.10">
    <property type="entry name" value="D-Amino Acid Oxidase, subunit A, domain 2"/>
    <property type="match status" value="1"/>
</dbReference>
<keyword evidence="8" id="KW-1185">Reference proteome</keyword>
<evidence type="ECO:0000256" key="1">
    <source>
        <dbReference type="ARBA" id="ARBA00001974"/>
    </source>
</evidence>
<evidence type="ECO:0000256" key="5">
    <source>
        <dbReference type="ARBA" id="ARBA00023002"/>
    </source>
</evidence>
<dbReference type="PROSITE" id="PS51257">
    <property type="entry name" value="PROKAR_LIPOPROTEIN"/>
    <property type="match status" value="1"/>
</dbReference>
<dbReference type="Pfam" id="PF01266">
    <property type="entry name" value="DAO"/>
    <property type="match status" value="1"/>
</dbReference>
<dbReference type="EMBL" id="JACIIG010000035">
    <property type="protein sequence ID" value="MBB4571723.1"/>
    <property type="molecule type" value="Genomic_DNA"/>
</dbReference>
<dbReference type="SUPFAM" id="SSF51905">
    <property type="entry name" value="FAD/NAD(P)-binding domain"/>
    <property type="match status" value="1"/>
</dbReference>
<dbReference type="OrthoDB" id="9766796at2"/>
<dbReference type="RefSeq" id="WP_028755283.1">
    <property type="nucleotide sequence ID" value="NZ_JACIIG010000035.1"/>
</dbReference>
<comment type="similarity">
    <text evidence="2">Belongs to the FAD-dependent glycerol-3-phosphate dehydrogenase family.</text>
</comment>
<protein>
    <submittedName>
        <fullName evidence="7">Glycerol-3-phosphate dehydrogenase</fullName>
    </submittedName>
</protein>
<dbReference type="PANTHER" id="PTHR11985:SF15">
    <property type="entry name" value="GLYCEROL-3-PHOSPHATE DEHYDROGENASE, MITOCHONDRIAL"/>
    <property type="match status" value="1"/>
</dbReference>
<evidence type="ECO:0000256" key="4">
    <source>
        <dbReference type="ARBA" id="ARBA00022827"/>
    </source>
</evidence>
<keyword evidence="5" id="KW-0560">Oxidoreductase</keyword>
<dbReference type="PANTHER" id="PTHR11985">
    <property type="entry name" value="GLYCEROL-3-PHOSPHATE DEHYDROGENASE"/>
    <property type="match status" value="1"/>
</dbReference>
<sequence length="493" mass="55003">MSNSRITALNGLSYDVVVVGAGAVGCAAARELAGRGFKTLLVDRGDIGAGTSSRSSRMLYSGVGYLAPPFPLWQLPFRPVTMLRRFVYSRNIMHCRAELVRDMPNRLTLHRFHYPFRKGDRYPHWLVEFGFRMMEAVCSRNVPLSFRRLSPAQAASESGLVAALGGPLSSVGVFDEYMYAWPERICVDTALDAERRGATIRTYTKVTGIKRRGEKWEISLNDQAPEANGQASITADAIVNAAGPWVDKIPGGGMGKKRRVLGRKGVNVMVRLPTAWRGQGLEAFSSKGENFYVFPWGDYHFIGPTELVVTEDPDNVRVLDTEVDYILNEANLLFPQLALTRKDVLHTWCGVRPMSTRDGETVSLPVRAIHDREMPGLITVTGSYIMMHRHAGRLAAKLIEKRLGKRGAPPKGMLPTKAAADIHEIMRNEHVVRLVDLLRRRLTIGLNPSLGCDQAEELSHIAAAAAGWSESRRQEELRHFEEDTSRIYQRVRP</sequence>
<dbReference type="SUPFAM" id="SSF54373">
    <property type="entry name" value="FAD-linked reductases, C-terminal domain"/>
    <property type="match status" value="1"/>
</dbReference>
<dbReference type="InterPro" id="IPR006076">
    <property type="entry name" value="FAD-dep_OxRdtase"/>
</dbReference>
<dbReference type="Gene3D" id="1.10.8.870">
    <property type="entry name" value="Alpha-glycerophosphate oxidase, cap domain"/>
    <property type="match status" value="1"/>
</dbReference>
<comment type="caution">
    <text evidence="7">The sequence shown here is derived from an EMBL/GenBank/DDBJ whole genome shotgun (WGS) entry which is preliminary data.</text>
</comment>
<dbReference type="GO" id="GO:0046168">
    <property type="term" value="P:glycerol-3-phosphate catabolic process"/>
    <property type="evidence" value="ECO:0007669"/>
    <property type="project" value="TreeGrafter"/>
</dbReference>
<name>A0A7W7A0V8_9HYPH</name>
<dbReference type="Proteomes" id="UP000543836">
    <property type="component" value="Unassembled WGS sequence"/>
</dbReference>
<dbReference type="PRINTS" id="PR01001">
    <property type="entry name" value="FADG3PDH"/>
</dbReference>
<proteinExistence type="inferred from homology"/>
<evidence type="ECO:0000256" key="2">
    <source>
        <dbReference type="ARBA" id="ARBA00007330"/>
    </source>
</evidence>